<dbReference type="InterPro" id="IPR011496">
    <property type="entry name" value="O-GlcNAcase_cat"/>
</dbReference>
<dbReference type="GO" id="GO:0015929">
    <property type="term" value="F:hexosaminidase activity"/>
    <property type="evidence" value="ECO:0007669"/>
    <property type="project" value="UniProtKB-ARBA"/>
</dbReference>
<evidence type="ECO:0000313" key="4">
    <source>
        <dbReference type="EMBL" id="EJX09777.1"/>
    </source>
</evidence>
<keyword evidence="2" id="KW-0326">Glycosidase</keyword>
<dbReference type="InterPro" id="IPR015882">
    <property type="entry name" value="HEX_bac_N"/>
</dbReference>
<dbReference type="PROSITE" id="PS52009">
    <property type="entry name" value="GH84"/>
    <property type="match status" value="1"/>
</dbReference>
<organism evidence="4">
    <name type="scientific">gut metagenome</name>
    <dbReference type="NCBI Taxonomy" id="749906"/>
    <lineage>
        <taxon>unclassified sequences</taxon>
        <taxon>metagenomes</taxon>
        <taxon>organismal metagenomes</taxon>
    </lineage>
</organism>
<comment type="caution">
    <text evidence="4">The sequence shown here is derived from an EMBL/GenBank/DDBJ whole genome shotgun (WGS) entry which is preliminary data.</text>
</comment>
<dbReference type="AlphaFoldDB" id="J9GNR2"/>
<dbReference type="InterPro" id="IPR017853">
    <property type="entry name" value="GH"/>
</dbReference>
<reference evidence="4" key="1">
    <citation type="journal article" date="2012" name="PLoS ONE">
        <title>Gene sets for utilization of primary and secondary nutrition supplies in the distal gut of endangered iberian lynx.</title>
        <authorList>
            <person name="Alcaide M."/>
            <person name="Messina E."/>
            <person name="Richter M."/>
            <person name="Bargiela R."/>
            <person name="Peplies J."/>
            <person name="Huws S.A."/>
            <person name="Newbold C.J."/>
            <person name="Golyshin P.N."/>
            <person name="Simon M.A."/>
            <person name="Lopez G."/>
            <person name="Yakimov M.M."/>
            <person name="Ferrer M."/>
        </authorList>
    </citation>
    <scope>NUCLEOTIDE SEQUENCE</scope>
</reference>
<dbReference type="Gene3D" id="1.20.58.460">
    <property type="entry name" value="Hyaluronidase post-catalytic domain-like"/>
    <property type="match status" value="1"/>
</dbReference>
<proteinExistence type="predicted"/>
<dbReference type="Gene3D" id="3.20.20.80">
    <property type="entry name" value="Glycosidases"/>
    <property type="match status" value="1"/>
</dbReference>
<dbReference type="Gene3D" id="2.60.40.1180">
    <property type="entry name" value="Golgi alpha-mannosidase II"/>
    <property type="match status" value="1"/>
</dbReference>
<evidence type="ECO:0000256" key="1">
    <source>
        <dbReference type="ARBA" id="ARBA00022801"/>
    </source>
</evidence>
<protein>
    <submittedName>
        <fullName evidence="4">Hyaluronoglucosaminidase</fullName>
    </submittedName>
</protein>
<dbReference type="InterPro" id="IPR029018">
    <property type="entry name" value="Hex-like_dom2"/>
</dbReference>
<dbReference type="InterPro" id="IPR049478">
    <property type="entry name" value="BT_4395-like_hel"/>
</dbReference>
<keyword evidence="1" id="KW-0378">Hydrolase</keyword>
<dbReference type="SUPFAM" id="SSF51445">
    <property type="entry name" value="(Trans)glycosidases"/>
    <property type="match status" value="1"/>
</dbReference>
<gene>
    <name evidence="4" type="ORF">EVA_02111</name>
</gene>
<accession>J9GNR2</accession>
<evidence type="ECO:0000256" key="2">
    <source>
        <dbReference type="ARBA" id="ARBA00023295"/>
    </source>
</evidence>
<dbReference type="SUPFAM" id="SSF55545">
    <property type="entry name" value="beta-N-acetylhexosaminidase-like domain"/>
    <property type="match status" value="1"/>
</dbReference>
<dbReference type="PANTHER" id="PTHR13170">
    <property type="entry name" value="O-GLCNACASE"/>
    <property type="match status" value="1"/>
</dbReference>
<evidence type="ECO:0000259" key="3">
    <source>
        <dbReference type="PROSITE" id="PS52009"/>
    </source>
</evidence>
<dbReference type="GO" id="GO:1901135">
    <property type="term" value="P:carbohydrate derivative metabolic process"/>
    <property type="evidence" value="ECO:0007669"/>
    <property type="project" value="UniProtKB-ARBA"/>
</dbReference>
<dbReference type="Pfam" id="PF18344">
    <property type="entry name" value="CBM32"/>
    <property type="match status" value="1"/>
</dbReference>
<dbReference type="PANTHER" id="PTHR13170:SF16">
    <property type="entry name" value="PROTEIN O-GLCNACASE"/>
    <property type="match status" value="1"/>
</dbReference>
<dbReference type="InterPro" id="IPR051822">
    <property type="entry name" value="Glycosyl_Hydrolase_84"/>
</dbReference>
<feature type="domain" description="GH84" evidence="3">
    <location>
        <begin position="72"/>
        <end position="338"/>
    </location>
</feature>
<dbReference type="Pfam" id="PF07555">
    <property type="entry name" value="NAGidase"/>
    <property type="match status" value="1"/>
</dbReference>
<dbReference type="InterPro" id="IPR013780">
    <property type="entry name" value="Glyco_hydro_b"/>
</dbReference>
<dbReference type="Pfam" id="PF21809">
    <property type="entry name" value="Glyco_hydro_84_hel"/>
    <property type="match status" value="1"/>
</dbReference>
<name>J9GNR2_9ZZZZ</name>
<dbReference type="SUPFAM" id="SSF140657">
    <property type="entry name" value="Hyaluronidase post-catalytic domain-like"/>
    <property type="match status" value="1"/>
</dbReference>
<dbReference type="Gene3D" id="3.30.379.10">
    <property type="entry name" value="Chitobiase/beta-hexosaminidase domain 2-like"/>
    <property type="match status" value="1"/>
</dbReference>
<sequence length="661" mass="75034">MVIGVRGDKAVKKYRKFIPEKKEGYYLKVDQSGIVIAGNDENGLFYGVQTLLGMMAEGKLETCTVTDWPDVPFRGTVEGFYGTPWSHKARISQLEFYGRYKMNAYIYGPKDDPWHRNQWREEYPEAEAKRIHELVEVAKQNGVNFYWAIHPGVDIKWTTEDRDALVAKFEKMYALGVRSFAVFFDDIWGEGTKADKQAELLNYVDDNFIQKKPDVSPLVMCPTEYNKAWSNDERGYLRTLGSKMNKGIDIMWTGNTVVHCIDKETMEWINPRIERKAYIWLNFPVSDFVRDHILLGPAYGNGLDIADDVSGFVSNPMEHAEASKISLYGIADYTWNMKAYDYQKDWERGLKAVLPGNYEALRTFALYNKDLGPNGHGFRREEGDELKDIAAKAIAGDHVAWTTMMNKSVQLKVASDILLNDESNPELQRELRPWLLQGKLLGDFGQVVCMMSFKAKTSKNSADFPSFQNLYDQARSIQKQMYDLENSDVRHALQPGIKLGTKVMLPTLNTLFTNAVKVYNAKNYTKLNEVAAYNPYKVTSTVKQLALLPVSLRGNDITIAPALEVINWQAGGELVLEGDRAMTLQGMDFNLGVAGVAKHFKLELLVDGQWKQVSLLHYSEKDPVIHTGNELAGMTATKLRLTNISGVEQKVYFKGFKVVKR</sequence>
<dbReference type="Pfam" id="PF02838">
    <property type="entry name" value="Glyco_hydro_20b"/>
    <property type="match status" value="1"/>
</dbReference>
<dbReference type="EMBL" id="AMCI01000323">
    <property type="protein sequence ID" value="EJX09777.1"/>
    <property type="molecule type" value="Genomic_DNA"/>
</dbReference>